<protein>
    <submittedName>
        <fullName evidence="2">Uncharacterized protein</fullName>
    </submittedName>
</protein>
<dbReference type="Proteomes" id="UP000316500">
    <property type="component" value="Unassembled WGS sequence"/>
</dbReference>
<evidence type="ECO:0000313" key="3">
    <source>
        <dbReference type="Proteomes" id="UP000316500"/>
    </source>
</evidence>
<reference evidence="2 3" key="1">
    <citation type="submission" date="2019-07" db="EMBL/GenBank/DDBJ databases">
        <title>Diversity of Bacteria from Kongsfjorden, Arctic.</title>
        <authorList>
            <person name="Yu Y."/>
        </authorList>
    </citation>
    <scope>NUCLEOTIDE SEQUENCE [LARGE SCALE GENOMIC DNA]</scope>
    <source>
        <strain evidence="2 3">SM1928</strain>
    </source>
</reference>
<sequence>MQDDAGFYAPLQYQSHWLWLGLFLMLLVAGWYVWVLRPARTETPTRSATSVPGLDALRAACLAAIDATASDTDAGRIPERDAHQRLSYLVREFAQAASGLPATSMTLEELRHQGLDELAAGIAGIYPNEFAPVQVQSMHHSAEAARRVVRAWN</sequence>
<keyword evidence="1" id="KW-0812">Transmembrane</keyword>
<name>A0A558GXQ7_PAENT</name>
<evidence type="ECO:0000313" key="2">
    <source>
        <dbReference type="EMBL" id="TVU61671.1"/>
    </source>
</evidence>
<proteinExistence type="predicted"/>
<dbReference type="OrthoDB" id="5079845at2"/>
<dbReference type="RefSeq" id="WP_144651542.1">
    <property type="nucleotide sequence ID" value="NZ_VNFK01000010.1"/>
</dbReference>
<feature type="transmembrane region" description="Helical" evidence="1">
    <location>
        <begin position="17"/>
        <end position="36"/>
    </location>
</feature>
<keyword evidence="1" id="KW-0472">Membrane</keyword>
<dbReference type="AlphaFoldDB" id="A0A558GXQ7"/>
<accession>A0A558GXQ7</accession>
<comment type="caution">
    <text evidence="2">The sequence shown here is derived from an EMBL/GenBank/DDBJ whole genome shotgun (WGS) entry which is preliminary data.</text>
</comment>
<organism evidence="2 3">
    <name type="scientific">Paenarthrobacter nitroguajacolicus</name>
    <name type="common">Arthrobacter nitroguajacolicus</name>
    <dbReference type="NCBI Taxonomy" id="211146"/>
    <lineage>
        <taxon>Bacteria</taxon>
        <taxon>Bacillati</taxon>
        <taxon>Actinomycetota</taxon>
        <taxon>Actinomycetes</taxon>
        <taxon>Micrococcales</taxon>
        <taxon>Micrococcaceae</taxon>
        <taxon>Paenarthrobacter</taxon>
    </lineage>
</organism>
<evidence type="ECO:0000256" key="1">
    <source>
        <dbReference type="SAM" id="Phobius"/>
    </source>
</evidence>
<gene>
    <name evidence="2" type="ORF">FQP90_14155</name>
</gene>
<dbReference type="EMBL" id="VNFK01000010">
    <property type="protein sequence ID" value="TVU61671.1"/>
    <property type="molecule type" value="Genomic_DNA"/>
</dbReference>
<keyword evidence="1" id="KW-1133">Transmembrane helix</keyword>